<comment type="caution">
    <text evidence="5">The sequence shown here is derived from an EMBL/GenBank/DDBJ whole genome shotgun (WGS) entry which is preliminary data.</text>
</comment>
<dbReference type="Pfam" id="PF00440">
    <property type="entry name" value="TetR_N"/>
    <property type="match status" value="1"/>
</dbReference>
<reference evidence="6" key="1">
    <citation type="journal article" date="2019" name="Int. J. Syst. Evol. Microbiol.">
        <title>The Global Catalogue of Microorganisms (GCM) 10K type strain sequencing project: providing services to taxonomists for standard genome sequencing and annotation.</title>
        <authorList>
            <consortium name="The Broad Institute Genomics Platform"/>
            <consortium name="The Broad Institute Genome Sequencing Center for Infectious Disease"/>
            <person name="Wu L."/>
            <person name="Ma J."/>
        </authorList>
    </citation>
    <scope>NUCLEOTIDE SEQUENCE [LARGE SCALE GENOMIC DNA]</scope>
    <source>
        <strain evidence="6">JCM 17695</strain>
    </source>
</reference>
<evidence type="ECO:0000259" key="4">
    <source>
        <dbReference type="PROSITE" id="PS50977"/>
    </source>
</evidence>
<name>A0ABW2TJN6_9PSEU</name>
<dbReference type="PANTHER" id="PTHR36151:SF3">
    <property type="entry name" value="ER-BOUND OXYGENASE MPAB_MPAB'_RUBBER OXYGENASE CATALYTIC DOMAIN-CONTAINING PROTEIN"/>
    <property type="match status" value="1"/>
</dbReference>
<dbReference type="InterPro" id="IPR009057">
    <property type="entry name" value="Homeodomain-like_sf"/>
</dbReference>
<dbReference type="PROSITE" id="PS50977">
    <property type="entry name" value="HTH_TETR_2"/>
    <property type="match status" value="1"/>
</dbReference>
<evidence type="ECO:0000256" key="3">
    <source>
        <dbReference type="SAM" id="MobiDB-lite"/>
    </source>
</evidence>
<evidence type="ECO:0000256" key="2">
    <source>
        <dbReference type="PROSITE-ProRule" id="PRU00335"/>
    </source>
</evidence>
<feature type="region of interest" description="Disordered" evidence="3">
    <location>
        <begin position="180"/>
        <end position="229"/>
    </location>
</feature>
<dbReference type="Gene3D" id="1.10.357.10">
    <property type="entry name" value="Tetracycline Repressor, domain 2"/>
    <property type="match status" value="1"/>
</dbReference>
<dbReference type="Gene3D" id="1.10.10.60">
    <property type="entry name" value="Homeodomain-like"/>
    <property type="match status" value="1"/>
</dbReference>
<feature type="domain" description="HTH tetR-type" evidence="4">
    <location>
        <begin position="14"/>
        <end position="74"/>
    </location>
</feature>
<dbReference type="SUPFAM" id="SSF46689">
    <property type="entry name" value="Homeodomain-like"/>
    <property type="match status" value="1"/>
</dbReference>
<evidence type="ECO:0000313" key="5">
    <source>
        <dbReference type="EMBL" id="MFC7613726.1"/>
    </source>
</evidence>
<dbReference type="Pfam" id="PF09995">
    <property type="entry name" value="MPAB_Lcp_cat"/>
    <property type="match status" value="1"/>
</dbReference>
<feature type="compositionally biased region" description="Low complexity" evidence="3">
    <location>
        <begin position="189"/>
        <end position="203"/>
    </location>
</feature>
<keyword evidence="6" id="KW-1185">Reference proteome</keyword>
<keyword evidence="1 2" id="KW-0238">DNA-binding</keyword>
<dbReference type="EMBL" id="JBHTEY010000004">
    <property type="protein sequence ID" value="MFC7613726.1"/>
    <property type="molecule type" value="Genomic_DNA"/>
</dbReference>
<dbReference type="InterPro" id="IPR018713">
    <property type="entry name" value="MPAB/Lcp_cat_dom"/>
</dbReference>
<accession>A0ABW2TJN6</accession>
<proteinExistence type="predicted"/>
<dbReference type="Proteomes" id="UP001596512">
    <property type="component" value="Unassembled WGS sequence"/>
</dbReference>
<evidence type="ECO:0000313" key="6">
    <source>
        <dbReference type="Proteomes" id="UP001596512"/>
    </source>
</evidence>
<gene>
    <name evidence="5" type="ORF">ACFQV2_09175</name>
</gene>
<feature type="DNA-binding region" description="H-T-H motif" evidence="2">
    <location>
        <begin position="37"/>
        <end position="56"/>
    </location>
</feature>
<dbReference type="PANTHER" id="PTHR36151">
    <property type="entry name" value="BLR2777 PROTEIN"/>
    <property type="match status" value="1"/>
</dbReference>
<dbReference type="InterPro" id="IPR001647">
    <property type="entry name" value="HTH_TetR"/>
</dbReference>
<sequence>MSEVAVGTRQERKRRTRQALLDAALRLLDRSSLASLSLREVTREVGIVPTAFYRHFASMDELGVALVEESMRTLRAMLRDARRTRADDAIRGSVRILADQVLAHENHFRFLIRERHGGVPDVRRAIATELRFIGSELATDLARFPGLSAWDPEDLRMVADLMVSGMLGIVTALLDAPATRSTSRRRGRSASASSASSRWAWRTGSRRGDLTRPSRGLDTSGPRGQTVGMSQPAVMDSAALGLFGPDSVTWQVHADPAMWLAGVRSLFLQALHPRVVAGVVQNSDFRNDPLGRLIRTADFVGRTTYGTVEEARTAGERIRRVHRALRAVDPDTGERYRVDEPELLLWVHCAEVGSFLSIVRRAGFPLTKAHADRYLHEQRTSAALVGLDPDEVPGTVEQLRDYFRAVRPTLRHTPDAEVIHDFLHRPPVKGRLALGLPLYQVTIGHLSYSLLPRWARRMWGHRSYPETLSTLALRALRARPSPCRTDSGSPANRNPRR</sequence>
<protein>
    <submittedName>
        <fullName evidence="5">Oxygenase MpaB family protein</fullName>
    </submittedName>
</protein>
<evidence type="ECO:0000256" key="1">
    <source>
        <dbReference type="ARBA" id="ARBA00023125"/>
    </source>
</evidence>
<organism evidence="5 6">
    <name type="scientific">Actinokineospora soli</name>
    <dbReference type="NCBI Taxonomy" id="1048753"/>
    <lineage>
        <taxon>Bacteria</taxon>
        <taxon>Bacillati</taxon>
        <taxon>Actinomycetota</taxon>
        <taxon>Actinomycetes</taxon>
        <taxon>Pseudonocardiales</taxon>
        <taxon>Pseudonocardiaceae</taxon>
        <taxon>Actinokineospora</taxon>
    </lineage>
</organism>